<proteinExistence type="inferred from homology"/>
<dbReference type="InterPro" id="IPR008189">
    <property type="entry name" value="rRNA_ssu_MeTfrase_I"/>
</dbReference>
<dbReference type="InterPro" id="IPR018063">
    <property type="entry name" value="SAM_MeTrfase_RsmI_CS"/>
</dbReference>
<organism evidence="8 9">
    <name type="scientific">Campylobacter magnus</name>
    <dbReference type="NCBI Taxonomy" id="3026462"/>
    <lineage>
        <taxon>Bacteria</taxon>
        <taxon>Pseudomonadati</taxon>
        <taxon>Campylobacterota</taxon>
        <taxon>Epsilonproteobacteria</taxon>
        <taxon>Campylobacterales</taxon>
        <taxon>Campylobacteraceae</taxon>
        <taxon>Campylobacter</taxon>
    </lineage>
</organism>
<comment type="subcellular location">
    <subcellularLocation>
        <location evidence="6">Cytoplasm</location>
    </subcellularLocation>
</comment>
<dbReference type="PANTHER" id="PTHR46111">
    <property type="entry name" value="RIBOSOMAL RNA SMALL SUBUNIT METHYLTRANSFERASE I"/>
    <property type="match status" value="1"/>
</dbReference>
<dbReference type="InterPro" id="IPR035996">
    <property type="entry name" value="4pyrrol_Methylase_sf"/>
</dbReference>
<gene>
    <name evidence="6 8" type="primary">rsmI</name>
    <name evidence="8" type="ORF">Q2362_05185</name>
</gene>
<dbReference type="Pfam" id="PF00590">
    <property type="entry name" value="TP_methylase"/>
    <property type="match status" value="1"/>
</dbReference>
<dbReference type="GO" id="GO:0032259">
    <property type="term" value="P:methylation"/>
    <property type="evidence" value="ECO:0007669"/>
    <property type="project" value="UniProtKB-KW"/>
</dbReference>
<keyword evidence="2 6" id="KW-0698">rRNA processing</keyword>
<keyword evidence="1 6" id="KW-0963">Cytoplasm</keyword>
<accession>A0ABT8T704</accession>
<keyword evidence="9" id="KW-1185">Reference proteome</keyword>
<comment type="function">
    <text evidence="6">Catalyzes the 2'-O-methylation of the ribose of cytidine 1402 (C1402) in 16S rRNA.</text>
</comment>
<evidence type="ECO:0000259" key="7">
    <source>
        <dbReference type="Pfam" id="PF00590"/>
    </source>
</evidence>
<dbReference type="InterPro" id="IPR000878">
    <property type="entry name" value="4pyrrol_Mease"/>
</dbReference>
<dbReference type="InterPro" id="IPR014777">
    <property type="entry name" value="4pyrrole_Mease_sub1"/>
</dbReference>
<comment type="similarity">
    <text evidence="6">Belongs to the methyltransferase superfamily. RsmI family.</text>
</comment>
<evidence type="ECO:0000256" key="5">
    <source>
        <dbReference type="ARBA" id="ARBA00022691"/>
    </source>
</evidence>
<protein>
    <recommendedName>
        <fullName evidence="6">Ribosomal RNA small subunit methyltransferase I</fullName>
        <ecNumber evidence="6">2.1.1.198</ecNumber>
    </recommendedName>
    <alternativeName>
        <fullName evidence="6">16S rRNA 2'-O-ribose C1402 methyltransferase</fullName>
    </alternativeName>
    <alternativeName>
        <fullName evidence="6">rRNA (cytidine-2'-O-)-methyltransferase RsmI</fullName>
    </alternativeName>
</protein>
<dbReference type="RefSeq" id="WP_302244345.1">
    <property type="nucleotide sequence ID" value="NZ_JAULJQ010000005.1"/>
</dbReference>
<dbReference type="HAMAP" id="MF_01877">
    <property type="entry name" value="16SrRNA_methyltr_I"/>
    <property type="match status" value="1"/>
</dbReference>
<dbReference type="EC" id="2.1.1.198" evidence="6"/>
<dbReference type="PANTHER" id="PTHR46111:SF1">
    <property type="entry name" value="RIBOSOMAL RNA SMALL SUBUNIT METHYLTRANSFERASE I"/>
    <property type="match status" value="1"/>
</dbReference>
<dbReference type="EMBL" id="JAULJQ010000005">
    <property type="protein sequence ID" value="MDO2409492.1"/>
    <property type="molecule type" value="Genomic_DNA"/>
</dbReference>
<feature type="domain" description="Tetrapyrrole methylase" evidence="7">
    <location>
        <begin position="1"/>
        <end position="203"/>
    </location>
</feature>
<dbReference type="InterPro" id="IPR014776">
    <property type="entry name" value="4pyrrole_Mease_sub2"/>
</dbReference>
<dbReference type="Gene3D" id="3.30.950.10">
    <property type="entry name" value="Methyltransferase, Cobalt-precorrin-4 Transmethylase, Domain 2"/>
    <property type="match status" value="1"/>
</dbReference>
<dbReference type="NCBIfam" id="TIGR00096">
    <property type="entry name" value="16S rRNA (cytidine(1402)-2'-O)-methyltransferase"/>
    <property type="match status" value="1"/>
</dbReference>
<evidence type="ECO:0000313" key="9">
    <source>
        <dbReference type="Proteomes" id="UP001171111"/>
    </source>
</evidence>
<evidence type="ECO:0000256" key="1">
    <source>
        <dbReference type="ARBA" id="ARBA00022490"/>
    </source>
</evidence>
<dbReference type="Gene3D" id="3.40.1010.10">
    <property type="entry name" value="Cobalt-precorrin-4 Transmethylase, Domain 1"/>
    <property type="match status" value="1"/>
</dbReference>
<evidence type="ECO:0000256" key="3">
    <source>
        <dbReference type="ARBA" id="ARBA00022603"/>
    </source>
</evidence>
<keyword evidence="4 6" id="KW-0808">Transferase</keyword>
<reference evidence="8 9" key="1">
    <citation type="submission" date="2023-06" db="EMBL/GenBank/DDBJ databases">
        <title>Campylobacter magnum sp. nov., isolated from cecal contents of domestic pigs (Sus scrofa domesticus).</title>
        <authorList>
            <person name="Papic B."/>
            <person name="Gruntar I."/>
        </authorList>
    </citation>
    <scope>NUCLEOTIDE SEQUENCE [LARGE SCALE GENOMIC DNA]</scope>
    <source>
        <strain evidence="9">34484-21</strain>
    </source>
</reference>
<evidence type="ECO:0000313" key="8">
    <source>
        <dbReference type="EMBL" id="MDO2409492.1"/>
    </source>
</evidence>
<keyword evidence="5 6" id="KW-0949">S-adenosyl-L-methionine</keyword>
<comment type="caution">
    <text evidence="8">The sequence shown here is derived from an EMBL/GenBank/DDBJ whole genome shotgun (WGS) entry which is preliminary data.</text>
</comment>
<evidence type="ECO:0000256" key="6">
    <source>
        <dbReference type="HAMAP-Rule" id="MF_01877"/>
    </source>
</evidence>
<evidence type="ECO:0000256" key="4">
    <source>
        <dbReference type="ARBA" id="ARBA00022679"/>
    </source>
</evidence>
<dbReference type="PROSITE" id="PS01296">
    <property type="entry name" value="RSMI"/>
    <property type="match status" value="1"/>
</dbReference>
<evidence type="ECO:0000256" key="2">
    <source>
        <dbReference type="ARBA" id="ARBA00022552"/>
    </source>
</evidence>
<dbReference type="PIRSF" id="PIRSF005917">
    <property type="entry name" value="MTase_YraL"/>
    <property type="match status" value="1"/>
</dbReference>
<dbReference type="GO" id="GO:0008168">
    <property type="term" value="F:methyltransferase activity"/>
    <property type="evidence" value="ECO:0007669"/>
    <property type="project" value="UniProtKB-KW"/>
</dbReference>
<sequence>MLYFLPTPIGNLGDISARCLDVLEAGKIIICEDTRVGKSLLNLLNISLKNKEFYCLNSHNFDTFIANFDEQNFNKKCCIYMSDAGMPCISDPGAELVEFAQNSRIPYEVLPGANALLLAVAASALVSKEFSFLGFLPNTGHQRQVELERALNSRIPTVIYESPKRILDLIEKIAGLEAERKIFAIKEATKKFEAKFFGTAKEVAAALKNANLNGEWALVISAKASPSGVGISQDDILELDIAPKIKAKLLAKLTGQNAKKIYENLTK</sequence>
<keyword evidence="3 6" id="KW-0489">Methyltransferase</keyword>
<name>A0ABT8T704_9BACT</name>
<dbReference type="Proteomes" id="UP001171111">
    <property type="component" value="Unassembled WGS sequence"/>
</dbReference>
<comment type="catalytic activity">
    <reaction evidence="6">
        <text>cytidine(1402) in 16S rRNA + S-adenosyl-L-methionine = 2'-O-methylcytidine(1402) in 16S rRNA + S-adenosyl-L-homocysteine + H(+)</text>
        <dbReference type="Rhea" id="RHEA:42924"/>
        <dbReference type="Rhea" id="RHEA-COMP:10285"/>
        <dbReference type="Rhea" id="RHEA-COMP:10286"/>
        <dbReference type="ChEBI" id="CHEBI:15378"/>
        <dbReference type="ChEBI" id="CHEBI:57856"/>
        <dbReference type="ChEBI" id="CHEBI:59789"/>
        <dbReference type="ChEBI" id="CHEBI:74495"/>
        <dbReference type="ChEBI" id="CHEBI:82748"/>
        <dbReference type="EC" id="2.1.1.198"/>
    </reaction>
</comment>
<dbReference type="SUPFAM" id="SSF53790">
    <property type="entry name" value="Tetrapyrrole methylase"/>
    <property type="match status" value="1"/>
</dbReference>